<dbReference type="GO" id="GO:0005737">
    <property type="term" value="C:cytoplasm"/>
    <property type="evidence" value="ECO:0007669"/>
    <property type="project" value="TreeGrafter"/>
</dbReference>
<comment type="similarity">
    <text evidence="3">Belongs to the choline/ethanolamine kinase family.</text>
</comment>
<dbReference type="InterPro" id="IPR011009">
    <property type="entry name" value="Kinase-like_dom_sf"/>
</dbReference>
<gene>
    <name evidence="4" type="ORF">MCOS_LOCUS1067</name>
</gene>
<keyword evidence="1" id="KW-0594">Phospholipid biosynthesis</keyword>
<dbReference type="AlphaFoldDB" id="A0A0R3U3D1"/>
<evidence type="ECO:0000313" key="5">
    <source>
        <dbReference type="Proteomes" id="UP000267029"/>
    </source>
</evidence>
<dbReference type="SUPFAM" id="SSF56112">
    <property type="entry name" value="Protein kinase-like (PK-like)"/>
    <property type="match status" value="1"/>
</dbReference>
<dbReference type="GO" id="GO:0006646">
    <property type="term" value="P:phosphatidylethanolamine biosynthetic process"/>
    <property type="evidence" value="ECO:0007669"/>
    <property type="project" value="TreeGrafter"/>
</dbReference>
<evidence type="ECO:0000313" key="6">
    <source>
        <dbReference type="WBParaSite" id="MCOS_0000106601-mRNA-1"/>
    </source>
</evidence>
<evidence type="ECO:0000256" key="3">
    <source>
        <dbReference type="ARBA" id="ARBA00038211"/>
    </source>
</evidence>
<sequence length="186" mass="20488">MTQPTRLDGELNGSAYDGDLCNVALGEEVPCLDAVSPNLSEEVNTLKSCILNKLRRHCAKSLMGAWTNTQNIDIEEVGGGLSNYLYVASLKPGTPVDSNSTPRKVFVRVYGELLRSNINSVVLDAVIFALLSEKRLGPKLYGVFPGGRIEEFVEVSTQLPVFQLFSFRWDLSIISTFVLEEKIQSS</sequence>
<evidence type="ECO:0000313" key="4">
    <source>
        <dbReference type="EMBL" id="VDD75064.1"/>
    </source>
</evidence>
<dbReference type="EMBL" id="UXSR01000116">
    <property type="protein sequence ID" value="VDD75064.1"/>
    <property type="molecule type" value="Genomic_DNA"/>
</dbReference>
<dbReference type="Gene3D" id="3.90.1200.10">
    <property type="match status" value="1"/>
</dbReference>
<proteinExistence type="inferred from homology"/>
<dbReference type="PANTHER" id="PTHR22603">
    <property type="entry name" value="CHOLINE/ETHANOALAMINE KINASE"/>
    <property type="match status" value="1"/>
</dbReference>
<evidence type="ECO:0000256" key="2">
    <source>
        <dbReference type="ARBA" id="ARBA00023264"/>
    </source>
</evidence>
<dbReference type="Pfam" id="PF01633">
    <property type="entry name" value="Choline_kinase"/>
    <property type="match status" value="1"/>
</dbReference>
<keyword evidence="1" id="KW-0443">Lipid metabolism</keyword>
<keyword evidence="5" id="KW-1185">Reference proteome</keyword>
<reference evidence="6" key="1">
    <citation type="submission" date="2017-02" db="UniProtKB">
        <authorList>
            <consortium name="WormBaseParasite"/>
        </authorList>
    </citation>
    <scope>IDENTIFICATION</scope>
</reference>
<keyword evidence="1" id="KW-0444">Lipid biosynthesis</keyword>
<dbReference type="Gene3D" id="3.30.200.20">
    <property type="entry name" value="Phosphorylase Kinase, domain 1"/>
    <property type="match status" value="1"/>
</dbReference>
<dbReference type="OrthoDB" id="3649325at2759"/>
<reference evidence="4 5" key="2">
    <citation type="submission" date="2018-10" db="EMBL/GenBank/DDBJ databases">
        <authorList>
            <consortium name="Pathogen Informatics"/>
        </authorList>
    </citation>
    <scope>NUCLEOTIDE SEQUENCE [LARGE SCALE GENOMIC DNA]</scope>
</reference>
<evidence type="ECO:0000256" key="1">
    <source>
        <dbReference type="ARBA" id="ARBA00023209"/>
    </source>
</evidence>
<protein>
    <submittedName>
        <fullName evidence="6">N-acetylglucosamine kinase</fullName>
    </submittedName>
</protein>
<dbReference type="GO" id="GO:0004103">
    <property type="term" value="F:choline kinase activity"/>
    <property type="evidence" value="ECO:0007669"/>
    <property type="project" value="TreeGrafter"/>
</dbReference>
<accession>A0A0R3U3D1</accession>
<dbReference type="Proteomes" id="UP000267029">
    <property type="component" value="Unassembled WGS sequence"/>
</dbReference>
<dbReference type="PANTHER" id="PTHR22603:SF93">
    <property type="entry name" value="RE24176P"/>
    <property type="match status" value="1"/>
</dbReference>
<dbReference type="STRING" id="53468.A0A0R3U3D1"/>
<name>A0A0R3U3D1_MESCO</name>
<keyword evidence="2" id="KW-1208">Phospholipid metabolism</keyword>
<dbReference type="GO" id="GO:0004305">
    <property type="term" value="F:ethanolamine kinase activity"/>
    <property type="evidence" value="ECO:0007669"/>
    <property type="project" value="TreeGrafter"/>
</dbReference>
<organism evidence="6">
    <name type="scientific">Mesocestoides corti</name>
    <name type="common">Flatworm</name>
    <dbReference type="NCBI Taxonomy" id="53468"/>
    <lineage>
        <taxon>Eukaryota</taxon>
        <taxon>Metazoa</taxon>
        <taxon>Spiralia</taxon>
        <taxon>Lophotrochozoa</taxon>
        <taxon>Platyhelminthes</taxon>
        <taxon>Cestoda</taxon>
        <taxon>Eucestoda</taxon>
        <taxon>Cyclophyllidea</taxon>
        <taxon>Mesocestoididae</taxon>
        <taxon>Mesocestoides</taxon>
    </lineage>
</organism>
<dbReference type="WBParaSite" id="MCOS_0000106601-mRNA-1">
    <property type="protein sequence ID" value="MCOS_0000106601-mRNA-1"/>
    <property type="gene ID" value="MCOS_0000106601"/>
</dbReference>